<dbReference type="AlphaFoldDB" id="A0A5R8ZBS6"/>
<evidence type="ECO:0000313" key="1">
    <source>
        <dbReference type="EMBL" id="TLP63258.1"/>
    </source>
</evidence>
<proteinExistence type="predicted"/>
<reference evidence="1 2" key="1">
    <citation type="submission" date="2019-05" db="EMBL/GenBank/DDBJ databases">
        <title>Pseudomonas sp. SC006 isolated from lettuce that can produce HBGAs.</title>
        <authorList>
            <person name="Wang D."/>
            <person name="Liao N."/>
            <person name="Liu D."/>
            <person name="Zhang Z."/>
            <person name="Zou S."/>
        </authorList>
    </citation>
    <scope>NUCLEOTIDE SEQUENCE [LARGE SCALE GENOMIC DNA]</scope>
    <source>
        <strain evidence="1 2">SC006</strain>
    </source>
</reference>
<comment type="caution">
    <text evidence="1">The sequence shown here is derived from an EMBL/GenBank/DDBJ whole genome shotgun (WGS) entry which is preliminary data.</text>
</comment>
<dbReference type="RefSeq" id="WP_138218701.1">
    <property type="nucleotide sequence ID" value="NZ_VAUO01000002.1"/>
</dbReference>
<gene>
    <name evidence="1" type="ORF">FEM01_07145</name>
</gene>
<accession>A0A5R8ZBS6</accession>
<dbReference type="Pfam" id="PF12021">
    <property type="entry name" value="DUF3509"/>
    <property type="match status" value="1"/>
</dbReference>
<dbReference type="EMBL" id="VAUO01000002">
    <property type="protein sequence ID" value="TLP63258.1"/>
    <property type="molecule type" value="Genomic_DNA"/>
</dbReference>
<name>A0A5R8ZBS6_9PSED</name>
<keyword evidence="2" id="KW-1185">Reference proteome</keyword>
<dbReference type="OrthoDB" id="7030725at2"/>
<protein>
    <submittedName>
        <fullName evidence="1">DUF3509 domain-containing protein</fullName>
    </submittedName>
</protein>
<dbReference type="InterPro" id="IPR021898">
    <property type="entry name" value="DUF3509"/>
</dbReference>
<dbReference type="Proteomes" id="UP000309819">
    <property type="component" value="Unassembled WGS sequence"/>
</dbReference>
<sequence>MERICRLLNDALAPYHASLGSLDADGGRQLTLHDEHGTLILQRKVAACQLREQRLLVDVVDGLHRDLQIAEGRLQPCVIAALRHQHQPQTQGTFA</sequence>
<evidence type="ECO:0000313" key="2">
    <source>
        <dbReference type="Proteomes" id="UP000309819"/>
    </source>
</evidence>
<organism evidence="1 2">
    <name type="scientific">Pseudomonas mosselii</name>
    <dbReference type="NCBI Taxonomy" id="78327"/>
    <lineage>
        <taxon>Bacteria</taxon>
        <taxon>Pseudomonadati</taxon>
        <taxon>Pseudomonadota</taxon>
        <taxon>Gammaproteobacteria</taxon>
        <taxon>Pseudomonadales</taxon>
        <taxon>Pseudomonadaceae</taxon>
        <taxon>Pseudomonas</taxon>
    </lineage>
</organism>